<dbReference type="InterPro" id="IPR012292">
    <property type="entry name" value="Globin/Proto"/>
</dbReference>
<dbReference type="Proteomes" id="UP000038040">
    <property type="component" value="Unplaced"/>
</dbReference>
<dbReference type="Gene3D" id="1.10.490.10">
    <property type="entry name" value="Globins"/>
    <property type="match status" value="1"/>
</dbReference>
<organism evidence="2 4">
    <name type="scientific">Dracunculus medinensis</name>
    <name type="common">Guinea worm</name>
    <dbReference type="NCBI Taxonomy" id="318479"/>
    <lineage>
        <taxon>Eukaryota</taxon>
        <taxon>Metazoa</taxon>
        <taxon>Ecdysozoa</taxon>
        <taxon>Nematoda</taxon>
        <taxon>Chromadorea</taxon>
        <taxon>Rhabditida</taxon>
        <taxon>Spirurina</taxon>
        <taxon>Dracunculoidea</taxon>
        <taxon>Dracunculidae</taxon>
        <taxon>Dracunculus</taxon>
    </lineage>
</organism>
<reference evidence="4" key="1">
    <citation type="submission" date="2017-02" db="UniProtKB">
        <authorList>
            <consortium name="WormBaseParasite"/>
        </authorList>
    </citation>
    <scope>IDENTIFICATION</scope>
</reference>
<dbReference type="GO" id="GO:0019825">
    <property type="term" value="F:oxygen binding"/>
    <property type="evidence" value="ECO:0007669"/>
    <property type="project" value="InterPro"/>
</dbReference>
<dbReference type="InterPro" id="IPR009050">
    <property type="entry name" value="Globin-like_sf"/>
</dbReference>
<dbReference type="EMBL" id="UYYG01000042">
    <property type="protein sequence ID" value="VDN52039.1"/>
    <property type="molecule type" value="Genomic_DNA"/>
</dbReference>
<proteinExistence type="predicted"/>
<gene>
    <name evidence="1" type="ORF">DME_LOCUS2012</name>
</gene>
<dbReference type="GO" id="GO:0020037">
    <property type="term" value="F:heme binding"/>
    <property type="evidence" value="ECO:0007669"/>
    <property type="project" value="InterPro"/>
</dbReference>
<dbReference type="WBParaSite" id="DME_0000788701-mRNA-1">
    <property type="protein sequence ID" value="DME_0000788701-mRNA-1"/>
    <property type="gene ID" value="DME_0000788701"/>
</dbReference>
<evidence type="ECO:0000313" key="2">
    <source>
        <dbReference type="Proteomes" id="UP000038040"/>
    </source>
</evidence>
<sequence length="188" mass="21403">ISCANSFKLVASNYDRIENNSSPSSRRSSYVASLNRIRIQQSFKASNKQFSKDLGRSIFKRSSLIRNEFRSFLADLPEDIFEKLSLAIFVVLSESVENINDMDKVINAVAKSFGEQFVELYHLGFRPDYFAVIADAAIAECVKLDGGMHKRCETTLAWSQLIAIIFTGVRDGYYARLRKFRRGSYGKR</sequence>
<accession>A0A0N4UJP2</accession>
<name>A0A0N4UJP2_DRAME</name>
<protein>
    <submittedName>
        <fullName evidence="4">GLOBIN domain-containing protein</fullName>
    </submittedName>
</protein>
<dbReference type="OrthoDB" id="5843513at2759"/>
<dbReference type="AlphaFoldDB" id="A0A0N4UJP2"/>
<dbReference type="Proteomes" id="UP000274756">
    <property type="component" value="Unassembled WGS sequence"/>
</dbReference>
<evidence type="ECO:0000313" key="4">
    <source>
        <dbReference type="WBParaSite" id="DME_0000788701-mRNA-1"/>
    </source>
</evidence>
<evidence type="ECO:0000313" key="1">
    <source>
        <dbReference type="EMBL" id="VDN52039.1"/>
    </source>
</evidence>
<reference evidence="1 3" key="2">
    <citation type="submission" date="2018-11" db="EMBL/GenBank/DDBJ databases">
        <authorList>
            <consortium name="Pathogen Informatics"/>
        </authorList>
    </citation>
    <scope>NUCLEOTIDE SEQUENCE [LARGE SCALE GENOMIC DNA]</scope>
</reference>
<evidence type="ECO:0000313" key="3">
    <source>
        <dbReference type="Proteomes" id="UP000274756"/>
    </source>
</evidence>
<keyword evidence="3" id="KW-1185">Reference proteome</keyword>
<dbReference type="SUPFAM" id="SSF46458">
    <property type="entry name" value="Globin-like"/>
    <property type="match status" value="1"/>
</dbReference>